<reference evidence="3" key="1">
    <citation type="submission" date="2021-02" db="EMBL/GenBank/DDBJ databases">
        <title>Infant gut strain persistence is associated with maternal origin, phylogeny, and functional potential including surface adhesion and iron acquisition.</title>
        <authorList>
            <person name="Lou Y.C."/>
        </authorList>
    </citation>
    <scope>NUCLEOTIDE SEQUENCE</scope>
    <source>
        <strain evidence="3">L2_039_000G1_dasL2_039_000G1_concoct_11</strain>
    </source>
</reference>
<comment type="caution">
    <text evidence="3">The sequence shown here is derived from an EMBL/GenBank/DDBJ whole genome shotgun (WGS) entry which is preliminary data.</text>
</comment>
<proteinExistence type="inferred from homology"/>
<dbReference type="Proteomes" id="UP000727506">
    <property type="component" value="Unassembled WGS sequence"/>
</dbReference>
<organism evidence="3 4">
    <name type="scientific">Slackia piriformis</name>
    <dbReference type="NCBI Taxonomy" id="626934"/>
    <lineage>
        <taxon>Bacteria</taxon>
        <taxon>Bacillati</taxon>
        <taxon>Actinomycetota</taxon>
        <taxon>Coriobacteriia</taxon>
        <taxon>Eggerthellales</taxon>
        <taxon>Eggerthellaceae</taxon>
        <taxon>Slackia</taxon>
    </lineage>
</organism>
<evidence type="ECO:0000256" key="1">
    <source>
        <dbReference type="PIRNR" id="PIRNR000441"/>
    </source>
</evidence>
<dbReference type="AlphaFoldDB" id="A0A943US78"/>
<dbReference type="InterPro" id="IPR005881">
    <property type="entry name" value="Ser_O-AcTrfase"/>
</dbReference>
<keyword evidence="2" id="KW-0472">Membrane</keyword>
<keyword evidence="1" id="KW-0012">Acyltransferase</keyword>
<evidence type="ECO:0000313" key="3">
    <source>
        <dbReference type="EMBL" id="MBS6940267.1"/>
    </source>
</evidence>
<dbReference type="PANTHER" id="PTHR42811">
    <property type="entry name" value="SERINE ACETYLTRANSFERASE"/>
    <property type="match status" value="1"/>
</dbReference>
<dbReference type="PIRSF" id="PIRSF000441">
    <property type="entry name" value="CysE"/>
    <property type="match status" value="1"/>
</dbReference>
<dbReference type="GO" id="GO:0005737">
    <property type="term" value="C:cytoplasm"/>
    <property type="evidence" value="ECO:0007669"/>
    <property type="project" value="InterPro"/>
</dbReference>
<dbReference type="EMBL" id="JAGZSV010000020">
    <property type="protein sequence ID" value="MBS6940267.1"/>
    <property type="molecule type" value="Genomic_DNA"/>
</dbReference>
<keyword evidence="2" id="KW-1133">Transmembrane helix</keyword>
<gene>
    <name evidence="3" type="ORF">KH142_02070</name>
</gene>
<dbReference type="EC" id="2.3.1.30" evidence="1"/>
<dbReference type="SUPFAM" id="SSF51161">
    <property type="entry name" value="Trimeric LpxA-like enzymes"/>
    <property type="match status" value="1"/>
</dbReference>
<protein>
    <recommendedName>
        <fullName evidence="1">Serine acetyltransferase</fullName>
        <ecNumber evidence="1">2.3.1.30</ecNumber>
    </recommendedName>
</protein>
<evidence type="ECO:0000256" key="2">
    <source>
        <dbReference type="SAM" id="Phobius"/>
    </source>
</evidence>
<name>A0A943US78_9ACTN</name>
<dbReference type="Gene3D" id="2.160.10.10">
    <property type="entry name" value="Hexapeptide repeat proteins"/>
    <property type="match status" value="1"/>
</dbReference>
<comment type="similarity">
    <text evidence="1">Belongs to the transferase hexapeptide repeat family.</text>
</comment>
<dbReference type="GO" id="GO:0009001">
    <property type="term" value="F:serine O-acetyltransferase activity"/>
    <property type="evidence" value="ECO:0007669"/>
    <property type="project" value="UniProtKB-EC"/>
</dbReference>
<dbReference type="GO" id="GO:0006535">
    <property type="term" value="P:cysteine biosynthetic process from serine"/>
    <property type="evidence" value="ECO:0007669"/>
    <property type="project" value="InterPro"/>
</dbReference>
<comment type="catalytic activity">
    <reaction evidence="1">
        <text>L-serine + acetyl-CoA = O-acetyl-L-serine + CoA</text>
        <dbReference type="Rhea" id="RHEA:24560"/>
        <dbReference type="ChEBI" id="CHEBI:33384"/>
        <dbReference type="ChEBI" id="CHEBI:57287"/>
        <dbReference type="ChEBI" id="CHEBI:57288"/>
        <dbReference type="ChEBI" id="CHEBI:58340"/>
        <dbReference type="EC" id="2.3.1.30"/>
    </reaction>
</comment>
<evidence type="ECO:0000313" key="4">
    <source>
        <dbReference type="Proteomes" id="UP000727506"/>
    </source>
</evidence>
<dbReference type="InterPro" id="IPR011004">
    <property type="entry name" value="Trimer_LpxA-like_sf"/>
</dbReference>
<keyword evidence="2" id="KW-0812">Transmembrane</keyword>
<keyword evidence="1" id="KW-0808">Transferase</keyword>
<feature type="transmembrane region" description="Helical" evidence="2">
    <location>
        <begin position="81"/>
        <end position="100"/>
    </location>
</feature>
<accession>A0A943US78</accession>
<sequence length="181" mass="19995">MIESREDLRRYLEADKQALGANTSHPLVRSKNSMVWLTDPIYRWERLLRRCEYWENCHASRLSFPIRLLLRRRFARQSARLGFSIPLNVFGPGLCILHYGSIVVSRHSRIGGGCTINSCVNIGAHKGGSPIIGERVYLGPGAKLFGAIEIADDVKVGANAVVCKSCEVPGSVLIGIPARPL</sequence>